<evidence type="ECO:0000313" key="2">
    <source>
        <dbReference type="EMBL" id="RDC54426.1"/>
    </source>
</evidence>
<name>A0A369PUV3_9SPHI</name>
<sequence length="122" mass="14459">MFMAIKKRWKSSFWENFIELIVCFGIIELLSILIFFYDTFAGSVYFKYFATTLYIYTVSEYFGHFNFTAILNIFLLNAATIAYILNSNFQKITLYKTLCYTIISVAFFVITYLMFRDFLKSG</sequence>
<accession>A0A369PUV3</accession>
<proteinExistence type="predicted"/>
<dbReference type="EMBL" id="QPKV01000014">
    <property type="protein sequence ID" value="RDC54426.1"/>
    <property type="molecule type" value="Genomic_DNA"/>
</dbReference>
<feature type="transmembrane region" description="Helical" evidence="1">
    <location>
        <begin position="20"/>
        <end position="41"/>
    </location>
</feature>
<dbReference type="AlphaFoldDB" id="A0A369PUV3"/>
<dbReference type="Proteomes" id="UP000253961">
    <property type="component" value="Unassembled WGS sequence"/>
</dbReference>
<keyword evidence="1" id="KW-0812">Transmembrane</keyword>
<organism evidence="2 3">
    <name type="scientific">Pedobacter chinensis</name>
    <dbReference type="NCBI Taxonomy" id="2282421"/>
    <lineage>
        <taxon>Bacteria</taxon>
        <taxon>Pseudomonadati</taxon>
        <taxon>Bacteroidota</taxon>
        <taxon>Sphingobacteriia</taxon>
        <taxon>Sphingobacteriales</taxon>
        <taxon>Sphingobacteriaceae</taxon>
        <taxon>Pedobacter</taxon>
    </lineage>
</organism>
<comment type="caution">
    <text evidence="2">The sequence shown here is derived from an EMBL/GenBank/DDBJ whole genome shotgun (WGS) entry which is preliminary data.</text>
</comment>
<keyword evidence="1" id="KW-0472">Membrane</keyword>
<keyword evidence="1" id="KW-1133">Transmembrane helix</keyword>
<feature type="transmembrane region" description="Helical" evidence="1">
    <location>
        <begin position="61"/>
        <end position="85"/>
    </location>
</feature>
<feature type="transmembrane region" description="Helical" evidence="1">
    <location>
        <begin position="97"/>
        <end position="115"/>
    </location>
</feature>
<reference evidence="2 3" key="1">
    <citation type="submission" date="2018-07" db="EMBL/GenBank/DDBJ databases">
        <title>Pedobacter sp. nov., isolated from soil.</title>
        <authorList>
            <person name="Zhou L.Y."/>
            <person name="Du Z.J."/>
        </authorList>
    </citation>
    <scope>NUCLEOTIDE SEQUENCE [LARGE SCALE GENOMIC DNA]</scope>
    <source>
        <strain evidence="2 3">JDX94</strain>
    </source>
</reference>
<gene>
    <name evidence="2" type="ORF">DU508_22175</name>
</gene>
<keyword evidence="3" id="KW-1185">Reference proteome</keyword>
<evidence type="ECO:0000256" key="1">
    <source>
        <dbReference type="SAM" id="Phobius"/>
    </source>
</evidence>
<protein>
    <submittedName>
        <fullName evidence="2">Uncharacterized protein</fullName>
    </submittedName>
</protein>
<evidence type="ECO:0000313" key="3">
    <source>
        <dbReference type="Proteomes" id="UP000253961"/>
    </source>
</evidence>